<dbReference type="InterPro" id="IPR037026">
    <property type="entry name" value="Vgr_OB-fold_dom_sf"/>
</dbReference>
<feature type="region of interest" description="Disordered" evidence="2">
    <location>
        <begin position="426"/>
        <end position="446"/>
    </location>
</feature>
<dbReference type="SUPFAM" id="SSF69255">
    <property type="entry name" value="gp5 N-terminal domain-like"/>
    <property type="match status" value="1"/>
</dbReference>
<dbReference type="InterPro" id="IPR006533">
    <property type="entry name" value="T6SS_Vgr_RhsGE"/>
</dbReference>
<sequence length="446" mass="49026">MKEGVVITRVRSRGSRKSSFLLTFEGIPYRETVCYRPPLIKRPVIPGTLPARVESAQKGDIYAWLDGTGRYRVKLDFDRRDREQGCAYLWLRLAKPYAGDNYGWHAPLLDGTEVSVAFDSGDPDRPYIAHAQHDSAHPDHVTRDNHTRNVLRTAANNKLRMEDRRQEEHIKLATEFGKSQLNLGHLVDARRQARGTGFELRTDEYGAVRAAKGIYLSAHEQLKAQGPVLEMSAALKQITRANHEMQALNNAAKAARALTGDIGTQVKLAQNRLAQLQSAVVLASAPQGVALSSGEHLQLTSTQNTMINAGQHLDLGAVKNLSVAVEKALGLFVHKDGAKLVARQGDVKLQAQNNTMALFARDRFSIISNEDEIVISTPETLTLNGGGSYLKLSKSGIEHGSRGDMLMKVATYQVTGTGASVESVKETFGKTSQAPVQPSRRNRFSR</sequence>
<protein>
    <submittedName>
        <fullName evidence="6">VgrG protein</fullName>
    </submittedName>
</protein>
<evidence type="ECO:0000313" key="7">
    <source>
        <dbReference type="Proteomes" id="UP000009342"/>
    </source>
</evidence>
<dbReference type="SUPFAM" id="SSF69279">
    <property type="entry name" value="Phage tail proteins"/>
    <property type="match status" value="1"/>
</dbReference>
<evidence type="ECO:0000313" key="6">
    <source>
        <dbReference type="EMBL" id="CCJ80892.1"/>
    </source>
</evidence>
<evidence type="ECO:0000259" key="3">
    <source>
        <dbReference type="Pfam" id="PF04717"/>
    </source>
</evidence>
<dbReference type="InterPro" id="IPR006531">
    <property type="entry name" value="Gp5/Vgr_OB"/>
</dbReference>
<name>A0ABM9Q643_9ENTR</name>
<dbReference type="InterPro" id="IPR028244">
    <property type="entry name" value="T6SS_Rhs_Vgr_dom"/>
</dbReference>
<evidence type="ECO:0000256" key="2">
    <source>
        <dbReference type="SAM" id="MobiDB-lite"/>
    </source>
</evidence>
<gene>
    <name evidence="6" type="ORF">BN134_1617</name>
</gene>
<feature type="domain" description="Gp5/Type VI secretion system Vgr protein OB-fold" evidence="3">
    <location>
        <begin position="66"/>
        <end position="129"/>
    </location>
</feature>
<dbReference type="InterPro" id="IPR018769">
    <property type="entry name" value="VgrG2_DUF2345"/>
</dbReference>
<evidence type="ECO:0000259" key="5">
    <source>
        <dbReference type="Pfam" id="PF13296"/>
    </source>
</evidence>
<feature type="coiled-coil region" evidence="1">
    <location>
        <begin position="231"/>
        <end position="258"/>
    </location>
</feature>
<keyword evidence="1" id="KW-0175">Coiled coil</keyword>
<dbReference type="Pfam" id="PF10106">
    <property type="entry name" value="DUF2345"/>
    <property type="match status" value="1"/>
</dbReference>
<dbReference type="NCBIfam" id="TIGR01646">
    <property type="entry name" value="vgr_GE"/>
    <property type="match status" value="1"/>
</dbReference>
<keyword evidence="7" id="KW-1185">Reference proteome</keyword>
<comment type="caution">
    <text evidence="6">The sequence shown here is derived from an EMBL/GenBank/DDBJ whole genome shotgun (WGS) entry which is preliminary data.</text>
</comment>
<accession>A0ABM9Q643</accession>
<dbReference type="Proteomes" id="UP000009342">
    <property type="component" value="Unassembled WGS sequence"/>
</dbReference>
<dbReference type="Gene3D" id="2.40.50.230">
    <property type="entry name" value="Gp5 N-terminal domain"/>
    <property type="match status" value="1"/>
</dbReference>
<organism evidence="6 7">
    <name type="scientific">Cronobacter dublinensis 1210</name>
    <dbReference type="NCBI Taxonomy" id="1208656"/>
    <lineage>
        <taxon>Bacteria</taxon>
        <taxon>Pseudomonadati</taxon>
        <taxon>Pseudomonadota</taxon>
        <taxon>Gammaproteobacteria</taxon>
        <taxon>Enterobacterales</taxon>
        <taxon>Enterobacteriaceae</taxon>
        <taxon>Cronobacter</taxon>
    </lineage>
</organism>
<feature type="domain" description="DUF2345" evidence="4">
    <location>
        <begin position="270"/>
        <end position="416"/>
    </location>
</feature>
<proteinExistence type="predicted"/>
<evidence type="ECO:0000259" key="4">
    <source>
        <dbReference type="Pfam" id="PF10106"/>
    </source>
</evidence>
<dbReference type="Pfam" id="PF13296">
    <property type="entry name" value="T6SS_Vgr"/>
    <property type="match status" value="1"/>
</dbReference>
<feature type="domain" description="Putative type VI secretion system Rhs element associated Vgr" evidence="5">
    <location>
        <begin position="152"/>
        <end position="252"/>
    </location>
</feature>
<dbReference type="Pfam" id="PF04717">
    <property type="entry name" value="Phage_base_V"/>
    <property type="match status" value="1"/>
</dbReference>
<dbReference type="EMBL" id="CAKZ01000077">
    <property type="protein sequence ID" value="CCJ80892.1"/>
    <property type="molecule type" value="Genomic_DNA"/>
</dbReference>
<evidence type="ECO:0000256" key="1">
    <source>
        <dbReference type="SAM" id="Coils"/>
    </source>
</evidence>
<reference evidence="7" key="1">
    <citation type="journal article" date="2012" name="PLoS ONE">
        <title>Comparative analysis of genome sequences covering the seven cronobacter species.</title>
        <authorList>
            <person name="Joseph S."/>
            <person name="Desai P."/>
            <person name="Ji Y."/>
            <person name="Cummings C.A."/>
            <person name="Shih R."/>
            <person name="Degoricija L."/>
            <person name="Rico A."/>
            <person name="Brzoska P."/>
            <person name="Hamby S.E."/>
            <person name="Masood N."/>
            <person name="Hariri S."/>
            <person name="Sonbol H."/>
            <person name="Chuzhanova N."/>
            <person name="McClelland M."/>
            <person name="Furtado M.R."/>
            <person name="Forsythe S.J."/>
        </authorList>
    </citation>
    <scope>NUCLEOTIDE SEQUENCE [LARGE SCALE GENOMIC DNA]</scope>
    <source>
        <strain evidence="7">1210</strain>
    </source>
</reference>